<reference evidence="1" key="2">
    <citation type="submission" date="2020-09" db="EMBL/GenBank/DDBJ databases">
        <authorList>
            <person name="Sun Q."/>
            <person name="Zhou Y."/>
        </authorList>
    </citation>
    <scope>NUCLEOTIDE SEQUENCE</scope>
    <source>
        <strain evidence="1">CGMCC 1.15966</strain>
    </source>
</reference>
<gene>
    <name evidence="1" type="ORF">GCM10011516_02910</name>
</gene>
<dbReference type="Proteomes" id="UP000614460">
    <property type="component" value="Unassembled WGS sequence"/>
</dbReference>
<evidence type="ECO:0000313" key="1">
    <source>
        <dbReference type="EMBL" id="GGE08556.1"/>
    </source>
</evidence>
<keyword evidence="2" id="KW-1185">Reference proteome</keyword>
<dbReference type="PROSITE" id="PS51257">
    <property type="entry name" value="PROKAR_LIPOPROTEIN"/>
    <property type="match status" value="1"/>
</dbReference>
<comment type="caution">
    <text evidence="1">The sequence shown here is derived from an EMBL/GenBank/DDBJ whole genome shotgun (WGS) entry which is preliminary data.</text>
</comment>
<dbReference type="RefSeq" id="WP_094255582.1">
    <property type="nucleotide sequence ID" value="NZ_BMKM01000001.1"/>
</dbReference>
<dbReference type="EMBL" id="BMKM01000001">
    <property type="protein sequence ID" value="GGE08556.1"/>
    <property type="molecule type" value="Genomic_DNA"/>
</dbReference>
<protein>
    <submittedName>
        <fullName evidence="1">Uncharacterized protein</fullName>
    </submittedName>
</protein>
<reference evidence="1" key="1">
    <citation type="journal article" date="2014" name="Int. J. Syst. Evol. Microbiol.">
        <title>Complete genome sequence of Corynebacterium casei LMG S-19264T (=DSM 44701T), isolated from a smear-ripened cheese.</title>
        <authorList>
            <consortium name="US DOE Joint Genome Institute (JGI-PGF)"/>
            <person name="Walter F."/>
            <person name="Albersmeier A."/>
            <person name="Kalinowski J."/>
            <person name="Ruckert C."/>
        </authorList>
    </citation>
    <scope>NUCLEOTIDE SEQUENCE</scope>
    <source>
        <strain evidence="1">CGMCC 1.15966</strain>
    </source>
</reference>
<name>A0A8H9KSX7_9SPHI</name>
<accession>A0A8H9KSX7</accession>
<evidence type="ECO:0000313" key="2">
    <source>
        <dbReference type="Proteomes" id="UP000614460"/>
    </source>
</evidence>
<organism evidence="1 2">
    <name type="scientific">Sphingobacterium cellulitidis</name>
    <dbReference type="NCBI Taxonomy" id="1768011"/>
    <lineage>
        <taxon>Bacteria</taxon>
        <taxon>Pseudomonadati</taxon>
        <taxon>Bacteroidota</taxon>
        <taxon>Sphingobacteriia</taxon>
        <taxon>Sphingobacteriales</taxon>
        <taxon>Sphingobacteriaceae</taxon>
        <taxon>Sphingobacterium</taxon>
    </lineage>
</organism>
<proteinExistence type="predicted"/>
<sequence length="129" mass="14778">MKTKILRIVALIMVVGLFSACSKEYIDGPLFYPEDFAVDLIDVYDVGPDAVRVEFAVSNLSDLDYYQGQDGNYYLEFSLVSHNGATFFNEVPIRTLYSGETFRGSMIIRIDPRLSYNFNNISYDIYDSY</sequence>
<dbReference type="AlphaFoldDB" id="A0A8H9KSX7"/>